<reference evidence="3" key="2">
    <citation type="submission" date="2020-11" db="EMBL/GenBank/DDBJ databases">
        <authorList>
            <person name="McCartney M.A."/>
            <person name="Auch B."/>
            <person name="Kono T."/>
            <person name="Mallez S."/>
            <person name="Becker A."/>
            <person name="Gohl D.M."/>
            <person name="Silverstein K.A.T."/>
            <person name="Koren S."/>
            <person name="Bechman K.B."/>
            <person name="Herman A."/>
            <person name="Abrahante J.E."/>
            <person name="Garbe J."/>
        </authorList>
    </citation>
    <scope>NUCLEOTIDE SEQUENCE</scope>
    <source>
        <strain evidence="3">Duluth1</strain>
        <tissue evidence="3">Whole animal</tissue>
    </source>
</reference>
<dbReference type="GO" id="GO:0010571">
    <property type="term" value="P:positive regulation of nuclear cell cycle DNA replication"/>
    <property type="evidence" value="ECO:0007669"/>
    <property type="project" value="TreeGrafter"/>
</dbReference>
<feature type="domain" description="BRCT" evidence="2">
    <location>
        <begin position="20"/>
        <end position="67"/>
    </location>
</feature>
<organism evidence="3 4">
    <name type="scientific">Dreissena polymorpha</name>
    <name type="common">Zebra mussel</name>
    <name type="synonym">Mytilus polymorpha</name>
    <dbReference type="NCBI Taxonomy" id="45954"/>
    <lineage>
        <taxon>Eukaryota</taxon>
        <taxon>Metazoa</taxon>
        <taxon>Spiralia</taxon>
        <taxon>Lophotrochozoa</taxon>
        <taxon>Mollusca</taxon>
        <taxon>Bivalvia</taxon>
        <taxon>Autobranchia</taxon>
        <taxon>Heteroconchia</taxon>
        <taxon>Euheterodonta</taxon>
        <taxon>Imparidentia</taxon>
        <taxon>Neoheterodontei</taxon>
        <taxon>Myida</taxon>
        <taxon>Dreissenoidea</taxon>
        <taxon>Dreissenidae</taxon>
        <taxon>Dreissena</taxon>
    </lineage>
</organism>
<dbReference type="EMBL" id="JAIWYP010000016">
    <property type="protein sequence ID" value="KAH3694274.1"/>
    <property type="molecule type" value="Genomic_DNA"/>
</dbReference>
<dbReference type="GO" id="GO:1901987">
    <property type="term" value="P:regulation of cell cycle phase transition"/>
    <property type="evidence" value="ECO:0007669"/>
    <property type="project" value="TreeGrafter"/>
</dbReference>
<evidence type="ECO:0000313" key="4">
    <source>
        <dbReference type="Proteomes" id="UP000828390"/>
    </source>
</evidence>
<dbReference type="SUPFAM" id="SSF52113">
    <property type="entry name" value="BRCT domain"/>
    <property type="match status" value="1"/>
</dbReference>
<dbReference type="InterPro" id="IPR036420">
    <property type="entry name" value="BRCT_dom_sf"/>
</dbReference>
<dbReference type="PANTHER" id="PTHR15375:SF26">
    <property type="entry name" value="PROTEIN CHIFFON"/>
    <property type="match status" value="1"/>
</dbReference>
<protein>
    <recommendedName>
        <fullName evidence="2">BRCT domain-containing protein</fullName>
    </recommendedName>
</protein>
<dbReference type="Pfam" id="PF00533">
    <property type="entry name" value="BRCT"/>
    <property type="match status" value="1"/>
</dbReference>
<dbReference type="GO" id="GO:0043539">
    <property type="term" value="F:protein serine/threonine kinase activator activity"/>
    <property type="evidence" value="ECO:0007669"/>
    <property type="project" value="TreeGrafter"/>
</dbReference>
<dbReference type="PANTHER" id="PTHR15375">
    <property type="entry name" value="ACTIVATOR OF S-PHASE KINASE-RELATED"/>
    <property type="match status" value="1"/>
</dbReference>
<evidence type="ECO:0000256" key="1">
    <source>
        <dbReference type="SAM" id="MobiDB-lite"/>
    </source>
</evidence>
<comment type="caution">
    <text evidence="3">The sequence shown here is derived from an EMBL/GenBank/DDBJ whole genome shotgun (WGS) entry which is preliminary data.</text>
</comment>
<dbReference type="Gene3D" id="3.40.50.10190">
    <property type="entry name" value="BRCT domain"/>
    <property type="match status" value="1"/>
</dbReference>
<dbReference type="GO" id="GO:0031431">
    <property type="term" value="C:Dbf4-dependent protein kinase complex"/>
    <property type="evidence" value="ECO:0007669"/>
    <property type="project" value="TreeGrafter"/>
</dbReference>
<name>A0A9D3Y953_DREPO</name>
<dbReference type="Proteomes" id="UP000828390">
    <property type="component" value="Unassembled WGS sequence"/>
</dbReference>
<gene>
    <name evidence="3" type="ORF">DPMN_081714</name>
</gene>
<reference evidence="3" key="1">
    <citation type="journal article" date="2019" name="bioRxiv">
        <title>The Genome of the Zebra Mussel, Dreissena polymorpha: A Resource for Invasive Species Research.</title>
        <authorList>
            <person name="McCartney M.A."/>
            <person name="Auch B."/>
            <person name="Kono T."/>
            <person name="Mallez S."/>
            <person name="Zhang Y."/>
            <person name="Obille A."/>
            <person name="Becker A."/>
            <person name="Abrahante J.E."/>
            <person name="Garbe J."/>
            <person name="Badalamenti J.P."/>
            <person name="Herman A."/>
            <person name="Mangelson H."/>
            <person name="Liachko I."/>
            <person name="Sullivan S."/>
            <person name="Sone E.D."/>
            <person name="Koren S."/>
            <person name="Silverstein K.A.T."/>
            <person name="Beckman K.B."/>
            <person name="Gohl D.M."/>
        </authorList>
    </citation>
    <scope>NUCLEOTIDE SEQUENCE</scope>
    <source>
        <strain evidence="3">Duluth1</strain>
        <tissue evidence="3">Whole animal</tissue>
    </source>
</reference>
<dbReference type="InterPro" id="IPR001357">
    <property type="entry name" value="BRCT_dom"/>
</dbReference>
<proteinExistence type="predicted"/>
<dbReference type="AlphaFoldDB" id="A0A9D3Y953"/>
<keyword evidence="4" id="KW-1185">Reference proteome</keyword>
<feature type="region of interest" description="Disordered" evidence="1">
    <location>
        <begin position="67"/>
        <end position="97"/>
    </location>
</feature>
<dbReference type="InterPro" id="IPR051590">
    <property type="entry name" value="Replication_Regulatory_Kinase"/>
</dbReference>
<sequence>MSTRSSGFGARRSLSFADLPYVGKRFYVDVRSNAQRTKVIQRIQNLGGHIENFLSKDVDLLVTDAKDRKEQSGAGKNAAKQNLPLSRGKLRSPTMFN</sequence>
<evidence type="ECO:0000313" key="3">
    <source>
        <dbReference type="EMBL" id="KAH3694274.1"/>
    </source>
</evidence>
<evidence type="ECO:0000259" key="2">
    <source>
        <dbReference type="Pfam" id="PF00533"/>
    </source>
</evidence>
<accession>A0A9D3Y953</accession>